<feature type="transmembrane region" description="Helical" evidence="1">
    <location>
        <begin position="127"/>
        <end position="148"/>
    </location>
</feature>
<evidence type="ECO:0000313" key="3">
    <source>
        <dbReference type="Proteomes" id="UP001162131"/>
    </source>
</evidence>
<feature type="transmembrane region" description="Helical" evidence="1">
    <location>
        <begin position="69"/>
        <end position="87"/>
    </location>
</feature>
<dbReference type="Proteomes" id="UP001162131">
    <property type="component" value="Unassembled WGS sequence"/>
</dbReference>
<keyword evidence="1" id="KW-1133">Transmembrane helix</keyword>
<dbReference type="EMBL" id="CAJZBQ010000033">
    <property type="protein sequence ID" value="CAG9323026.1"/>
    <property type="molecule type" value="Genomic_DNA"/>
</dbReference>
<keyword evidence="3" id="KW-1185">Reference proteome</keyword>
<evidence type="ECO:0008006" key="4">
    <source>
        <dbReference type="Google" id="ProtNLM"/>
    </source>
</evidence>
<name>A0AAU9JMP3_9CILI</name>
<evidence type="ECO:0000256" key="1">
    <source>
        <dbReference type="SAM" id="Phobius"/>
    </source>
</evidence>
<dbReference type="AlphaFoldDB" id="A0AAU9JMP3"/>
<feature type="transmembrane region" description="Helical" evidence="1">
    <location>
        <begin position="44"/>
        <end position="62"/>
    </location>
</feature>
<evidence type="ECO:0000313" key="2">
    <source>
        <dbReference type="EMBL" id="CAG9323026.1"/>
    </source>
</evidence>
<proteinExistence type="predicted"/>
<protein>
    <recommendedName>
        <fullName evidence="4">MARVEL domain-containing protein</fullName>
    </recommendedName>
</protein>
<sequence length="244" mass="27610">MDVRYVLFISVLLIISSGLAVPYLYESYKNELKTDAWRTWGKLILFAFCLVCGLILVLTIHVHSKKFELFALNLIALLTVLCAYYITFGLNLSSLKLCSAFSDICLYDYDKKFDCIKVNEPETYQGFLHISSLFVMLTAIALSADCLLRKILESQEVKVIPPVSGDLDIEISENDESKVLPLDRTQDVSSNVTYITKLDSTGRIDNNQNRRVPEPKKAFIKFPYESGDLAHLNGKTSVNIIQDF</sequence>
<keyword evidence="1" id="KW-0812">Transmembrane</keyword>
<comment type="caution">
    <text evidence="2">The sequence shown here is derived from an EMBL/GenBank/DDBJ whole genome shotgun (WGS) entry which is preliminary data.</text>
</comment>
<gene>
    <name evidence="2" type="ORF">BSTOLATCC_MIC32931</name>
</gene>
<accession>A0AAU9JMP3</accession>
<organism evidence="2 3">
    <name type="scientific">Blepharisma stoltei</name>
    <dbReference type="NCBI Taxonomy" id="1481888"/>
    <lineage>
        <taxon>Eukaryota</taxon>
        <taxon>Sar</taxon>
        <taxon>Alveolata</taxon>
        <taxon>Ciliophora</taxon>
        <taxon>Postciliodesmatophora</taxon>
        <taxon>Heterotrichea</taxon>
        <taxon>Heterotrichida</taxon>
        <taxon>Blepharismidae</taxon>
        <taxon>Blepharisma</taxon>
    </lineage>
</organism>
<reference evidence="2" key="1">
    <citation type="submission" date="2021-09" db="EMBL/GenBank/DDBJ databases">
        <authorList>
            <consortium name="AG Swart"/>
            <person name="Singh M."/>
            <person name="Singh A."/>
            <person name="Seah K."/>
            <person name="Emmerich C."/>
        </authorList>
    </citation>
    <scope>NUCLEOTIDE SEQUENCE</scope>
    <source>
        <strain evidence="2">ATCC30299</strain>
    </source>
</reference>
<keyword evidence="1" id="KW-0472">Membrane</keyword>